<dbReference type="AlphaFoldDB" id="A0A2H4G3H9"/>
<comment type="subcellular location">
    <subcellularLocation>
        <location evidence="6">Cell membrane</location>
        <topology evidence="6">Multi-pass membrane protein</topology>
    </subcellularLocation>
    <subcellularLocation>
        <location evidence="1">Membrane</location>
        <topology evidence="1">Multi-pass membrane protein</topology>
    </subcellularLocation>
</comment>
<dbReference type="InterPro" id="IPR001694">
    <property type="entry name" value="NADH_UbQ_OxRdtase_su1/FPO"/>
</dbReference>
<dbReference type="PANTHER" id="PTHR11432:SF3">
    <property type="entry name" value="NADH-UBIQUINONE OXIDOREDUCTASE CHAIN 1"/>
    <property type="match status" value="1"/>
</dbReference>
<dbReference type="Pfam" id="PF00146">
    <property type="entry name" value="NADHdh"/>
    <property type="match status" value="2"/>
</dbReference>
<protein>
    <submittedName>
        <fullName evidence="8">NADH dehydrogenase subunit 1</fullName>
    </submittedName>
</protein>
<dbReference type="PROSITE" id="PS00667">
    <property type="entry name" value="COMPLEX1_ND1_1"/>
    <property type="match status" value="1"/>
</dbReference>
<sequence length="198" mass="22595">MSSLIRLQLNLIEFILSLGISETIAYLMSMCIPIFLILLIITLGMLVIVWLERKISAGVQQRIGPEYAGSLGIMQAIVDGVKLILKEDIIPAQGDIFLFSLAPIIVVIPVILSYLIIPLRKKYNFIRHPFRNFLLACDIKYYSFGIASSRIWFFFSILARWTLPRIRIDQLLNLGWKFLLPMAMGNLLLTASFKLTLF</sequence>
<reference evidence="8" key="1">
    <citation type="submission" date="2016-05" db="EMBL/GenBank/DDBJ databases">
        <authorList>
            <person name="Lavstsen T."/>
            <person name="Jespersen J.S."/>
        </authorList>
    </citation>
    <scope>NUCLEOTIDE SEQUENCE</scope>
</reference>
<keyword evidence="3 6" id="KW-0812">Transmembrane</keyword>
<dbReference type="PANTHER" id="PTHR11432">
    <property type="entry name" value="NADH DEHYDROGENASE SUBUNIT 1"/>
    <property type="match status" value="1"/>
</dbReference>
<keyword evidence="8" id="KW-0150">Chloroplast</keyword>
<evidence type="ECO:0000256" key="7">
    <source>
        <dbReference type="SAM" id="Phobius"/>
    </source>
</evidence>
<feature type="transmembrane region" description="Helical" evidence="7">
    <location>
        <begin position="139"/>
        <end position="158"/>
    </location>
</feature>
<proteinExistence type="inferred from homology"/>
<dbReference type="InterPro" id="IPR018086">
    <property type="entry name" value="NADH_UbQ_OxRdtase_su1_CS"/>
</dbReference>
<dbReference type="GO" id="GO:0003954">
    <property type="term" value="F:NADH dehydrogenase activity"/>
    <property type="evidence" value="ECO:0007669"/>
    <property type="project" value="TreeGrafter"/>
</dbReference>
<accession>A0A2H4G3H9</accession>
<feature type="transmembrane region" description="Helical" evidence="7">
    <location>
        <begin position="24"/>
        <end position="51"/>
    </location>
</feature>
<feature type="transmembrane region" description="Helical" evidence="7">
    <location>
        <begin position="96"/>
        <end position="119"/>
    </location>
</feature>
<evidence type="ECO:0000256" key="3">
    <source>
        <dbReference type="ARBA" id="ARBA00022692"/>
    </source>
</evidence>
<evidence type="ECO:0000256" key="6">
    <source>
        <dbReference type="RuleBase" id="RU000471"/>
    </source>
</evidence>
<keyword evidence="8" id="KW-0934">Plastid</keyword>
<evidence type="ECO:0000256" key="4">
    <source>
        <dbReference type="ARBA" id="ARBA00022989"/>
    </source>
</evidence>
<dbReference type="GO" id="GO:0009060">
    <property type="term" value="P:aerobic respiration"/>
    <property type="evidence" value="ECO:0007669"/>
    <property type="project" value="TreeGrafter"/>
</dbReference>
<organism evidence="8">
    <name type="scientific">Nitella hyalina</name>
    <name type="common">Many-branched stonewort</name>
    <dbReference type="NCBI Taxonomy" id="181804"/>
    <lineage>
        <taxon>Eukaryota</taxon>
        <taxon>Viridiplantae</taxon>
        <taxon>Streptophyta</taxon>
        <taxon>Charophyceae</taxon>
        <taxon>Charales</taxon>
        <taxon>Characeae</taxon>
        <taxon>Nitella</taxon>
    </lineage>
</organism>
<evidence type="ECO:0000256" key="2">
    <source>
        <dbReference type="ARBA" id="ARBA00010535"/>
    </source>
</evidence>
<name>A0A2H4G3H9_NITHY</name>
<keyword evidence="5 7" id="KW-0472">Membrane</keyword>
<feature type="transmembrane region" description="Helical" evidence="7">
    <location>
        <begin position="178"/>
        <end position="197"/>
    </location>
</feature>
<evidence type="ECO:0000256" key="1">
    <source>
        <dbReference type="ARBA" id="ARBA00004141"/>
    </source>
</evidence>
<gene>
    <name evidence="8" type="primary">ndhA</name>
</gene>
<keyword evidence="6" id="KW-0520">NAD</keyword>
<dbReference type="EMBL" id="KX306884">
    <property type="protein sequence ID" value="APP89500.1"/>
    <property type="molecule type" value="Genomic_DNA"/>
</dbReference>
<keyword evidence="4 7" id="KW-1133">Transmembrane helix</keyword>
<comment type="similarity">
    <text evidence="2 6">Belongs to the complex I subunit 1 family.</text>
</comment>
<evidence type="ECO:0000313" key="8">
    <source>
        <dbReference type="EMBL" id="APP89500.1"/>
    </source>
</evidence>
<evidence type="ECO:0000256" key="5">
    <source>
        <dbReference type="ARBA" id="ARBA00023136"/>
    </source>
</evidence>
<dbReference type="GO" id="GO:0005886">
    <property type="term" value="C:plasma membrane"/>
    <property type="evidence" value="ECO:0007669"/>
    <property type="project" value="UniProtKB-SubCell"/>
</dbReference>
<geneLocation type="chloroplast" evidence="8"/>